<comment type="caution">
    <text evidence="2">The sequence shown here is derived from an EMBL/GenBank/DDBJ whole genome shotgun (WGS) entry which is preliminary data.</text>
</comment>
<evidence type="ECO:0000313" key="1">
    <source>
        <dbReference type="EMBL" id="CAF4282755.1"/>
    </source>
</evidence>
<dbReference type="Proteomes" id="UP000663866">
    <property type="component" value="Unassembled WGS sequence"/>
</dbReference>
<keyword evidence="3" id="KW-1185">Reference proteome</keyword>
<feature type="non-terminal residue" evidence="2">
    <location>
        <position position="1"/>
    </location>
</feature>
<accession>A0A820GWM5</accession>
<evidence type="ECO:0000313" key="3">
    <source>
        <dbReference type="Proteomes" id="UP000663866"/>
    </source>
</evidence>
<gene>
    <name evidence="1" type="ORF">OVN521_LOCUS30636</name>
    <name evidence="2" type="ORF">OVN521_LOCUS30667</name>
</gene>
<feature type="non-terminal residue" evidence="2">
    <location>
        <position position="55"/>
    </location>
</feature>
<proteinExistence type="predicted"/>
<dbReference type="EMBL" id="CAJOBG010011042">
    <property type="protein sequence ID" value="CAF4282755.1"/>
    <property type="molecule type" value="Genomic_DNA"/>
</dbReference>
<evidence type="ECO:0000313" key="2">
    <source>
        <dbReference type="EMBL" id="CAF4283688.1"/>
    </source>
</evidence>
<dbReference type="AlphaFoldDB" id="A0A820GWM5"/>
<name>A0A820GWM5_9BILA</name>
<organism evidence="2 3">
    <name type="scientific">Rotaria magnacalcarata</name>
    <dbReference type="NCBI Taxonomy" id="392030"/>
    <lineage>
        <taxon>Eukaryota</taxon>
        <taxon>Metazoa</taxon>
        <taxon>Spiralia</taxon>
        <taxon>Gnathifera</taxon>
        <taxon>Rotifera</taxon>
        <taxon>Eurotatoria</taxon>
        <taxon>Bdelloidea</taxon>
        <taxon>Philodinida</taxon>
        <taxon>Philodinidae</taxon>
        <taxon>Rotaria</taxon>
    </lineage>
</organism>
<sequence>LEFIQSDLNDQTPAVEQLTEQTAQVFDDIPPIRANQTPVTDRLIKSSLIPEPARA</sequence>
<protein>
    <submittedName>
        <fullName evidence="2">Uncharacterized protein</fullName>
    </submittedName>
</protein>
<reference evidence="2" key="1">
    <citation type="submission" date="2021-02" db="EMBL/GenBank/DDBJ databases">
        <authorList>
            <person name="Nowell W R."/>
        </authorList>
    </citation>
    <scope>NUCLEOTIDE SEQUENCE</scope>
</reference>
<dbReference type="EMBL" id="CAJOBG010011283">
    <property type="protein sequence ID" value="CAF4283688.1"/>
    <property type="molecule type" value="Genomic_DNA"/>
</dbReference>